<dbReference type="InterPro" id="IPR002610">
    <property type="entry name" value="Peptidase_S54_rhomboid-like"/>
</dbReference>
<comment type="subcellular location">
    <subcellularLocation>
        <location evidence="2 10">Membrane</location>
        <topology evidence="2 10">Multi-pass membrane protein</topology>
    </subcellularLocation>
</comment>
<evidence type="ECO:0000259" key="12">
    <source>
        <dbReference type="Pfam" id="PF01694"/>
    </source>
</evidence>
<keyword evidence="8 10" id="KW-1133">Transmembrane helix</keyword>
<evidence type="ECO:0000313" key="14">
    <source>
        <dbReference type="Proteomes" id="UP001176521"/>
    </source>
</evidence>
<feature type="compositionally biased region" description="Polar residues" evidence="11">
    <location>
        <begin position="126"/>
        <end position="142"/>
    </location>
</feature>
<dbReference type="InterPro" id="IPR035952">
    <property type="entry name" value="Rhomboid-like_sf"/>
</dbReference>
<feature type="transmembrane region" description="Helical" evidence="10">
    <location>
        <begin position="372"/>
        <end position="392"/>
    </location>
</feature>
<dbReference type="Proteomes" id="UP001176521">
    <property type="component" value="Unassembled WGS sequence"/>
</dbReference>
<feature type="compositionally biased region" description="Gly residues" evidence="11">
    <location>
        <begin position="186"/>
        <end position="199"/>
    </location>
</feature>
<feature type="compositionally biased region" description="Low complexity" evidence="11">
    <location>
        <begin position="32"/>
        <end position="67"/>
    </location>
</feature>
<sequence length="675" mass="71484">MDKQQLFEEDQRRAAAVAAAEGTSTLPPPAYEYPAAAAASAHAQQQQQQQQQHTTTTTALSPTSASEVRNQFASELTHAFDNTAFDPLPASTSASASAHRTTILPPPPGPSAAAAPSGDGLLTRAPPSTLSRSDTLSPSDSISMYEVRQYNLNNPSSRAGPPSGQAQHQLDPSQRLSDATLAPFGAGAGTGFGGGGGGGGDDDDEYPSRKSATYNDPYITTTRYGGGPEDEDDDDDYYPRKPGGASYGAYSQDPYSHTTHNQDISSAHLPLNHHGASMGYAEDEEDEARQLKNGMHSSPTGPTPLFSNQLRDSRGYMLDEGAGAGGMGDAAGGGRNGLLNKFGRKSAGGESDMSKVEQQVERRRAGVFRQKYGILAFLLAIAYVLIFIVELIQSKAKTGQAFQTTPSFQPMIGPPFEFFIAFPLGARFVPCMRNVPTTPTTMLLPCLNATTTASSSLNTGAGSSDFCPIWEICGMQSATGPYQSYRFITAMFIHAGVIHLLFNVLAQLTLVVQVEKILGTPAFALIYFAGGIGGNLLGGNFGLMSPALGASGAVYTAVGVEMTDLILNWHWEARRKTRLTISVVFAVIGLALGLLPGLDNFSHIGGFICGILGGLAFGPSIHPSAKHRVGVWVVRLVALGLMVGFFVGLTTNFFKSDDPTQACRWCRYLSAETVV</sequence>
<gene>
    <name evidence="13" type="ORF">OC842_004503</name>
</gene>
<feature type="transmembrane region" description="Helical" evidence="10">
    <location>
        <begin position="485"/>
        <end position="505"/>
    </location>
</feature>
<evidence type="ECO:0000256" key="7">
    <source>
        <dbReference type="ARBA" id="ARBA00022825"/>
    </source>
</evidence>
<reference evidence="13" key="1">
    <citation type="journal article" date="2023" name="PhytoFront">
        <title>Draft Genome Resources of Seven Strains of Tilletia horrida, Causal Agent of Kernel Smut of Rice.</title>
        <authorList>
            <person name="Khanal S."/>
            <person name="Antony Babu S."/>
            <person name="Zhou X.G."/>
        </authorList>
    </citation>
    <scope>NUCLEOTIDE SEQUENCE</scope>
    <source>
        <strain evidence="13">TX3</strain>
    </source>
</reference>
<evidence type="ECO:0000256" key="10">
    <source>
        <dbReference type="RuleBase" id="RU362115"/>
    </source>
</evidence>
<keyword evidence="9 10" id="KW-0472">Membrane</keyword>
<feature type="region of interest" description="Disordered" evidence="11">
    <location>
        <begin position="1"/>
        <end position="280"/>
    </location>
</feature>
<dbReference type="InterPro" id="IPR022764">
    <property type="entry name" value="Peptidase_S54_rhomboid_dom"/>
</dbReference>
<comment type="caution">
    <text evidence="13">The sequence shown here is derived from an EMBL/GenBank/DDBJ whole genome shotgun (WGS) entry which is preliminary data.</text>
</comment>
<evidence type="ECO:0000256" key="2">
    <source>
        <dbReference type="ARBA" id="ARBA00004141"/>
    </source>
</evidence>
<dbReference type="PANTHER" id="PTHR22936">
    <property type="entry name" value="RHOMBOID-RELATED"/>
    <property type="match status" value="1"/>
</dbReference>
<dbReference type="EC" id="3.4.21.105" evidence="10"/>
<name>A0AAN6GBK5_9BASI</name>
<keyword evidence="6 10" id="KW-0378">Hydrolase</keyword>
<feature type="transmembrane region" description="Helical" evidence="10">
    <location>
        <begin position="633"/>
        <end position="654"/>
    </location>
</feature>
<dbReference type="PANTHER" id="PTHR22936:SF69">
    <property type="entry name" value="RHOMBOID-LIKE PROTEIN"/>
    <property type="match status" value="1"/>
</dbReference>
<evidence type="ECO:0000256" key="6">
    <source>
        <dbReference type="ARBA" id="ARBA00022801"/>
    </source>
</evidence>
<feature type="transmembrane region" description="Helical" evidence="10">
    <location>
        <begin position="604"/>
        <end position="621"/>
    </location>
</feature>
<evidence type="ECO:0000313" key="13">
    <source>
        <dbReference type="EMBL" id="KAK0528580.1"/>
    </source>
</evidence>
<protein>
    <recommendedName>
        <fullName evidence="10">Rhomboid-type serine protease</fullName>
        <ecNumber evidence="10">3.4.21.105</ecNumber>
    </recommendedName>
</protein>
<accession>A0AAN6GBK5</accession>
<keyword evidence="14" id="KW-1185">Reference proteome</keyword>
<evidence type="ECO:0000256" key="8">
    <source>
        <dbReference type="ARBA" id="ARBA00022989"/>
    </source>
</evidence>
<dbReference type="Pfam" id="PF01694">
    <property type="entry name" value="Rhomboid"/>
    <property type="match status" value="1"/>
</dbReference>
<comment type="similarity">
    <text evidence="3 10">Belongs to the peptidase S54 family.</text>
</comment>
<dbReference type="GO" id="GO:0006508">
    <property type="term" value="P:proteolysis"/>
    <property type="evidence" value="ECO:0007669"/>
    <property type="project" value="UniProtKB-KW"/>
</dbReference>
<keyword evidence="7 10" id="KW-0720">Serine protease</keyword>
<comment type="caution">
    <text evidence="10">Lacks conserved residue(s) required for the propagation of feature annotation.</text>
</comment>
<evidence type="ECO:0000256" key="11">
    <source>
        <dbReference type="SAM" id="MobiDB-lite"/>
    </source>
</evidence>
<dbReference type="AlphaFoldDB" id="A0AAN6GBK5"/>
<keyword evidence="4 10" id="KW-0645">Protease</keyword>
<organism evidence="13 14">
    <name type="scientific">Tilletia horrida</name>
    <dbReference type="NCBI Taxonomy" id="155126"/>
    <lineage>
        <taxon>Eukaryota</taxon>
        <taxon>Fungi</taxon>
        <taxon>Dikarya</taxon>
        <taxon>Basidiomycota</taxon>
        <taxon>Ustilaginomycotina</taxon>
        <taxon>Exobasidiomycetes</taxon>
        <taxon>Tilletiales</taxon>
        <taxon>Tilletiaceae</taxon>
        <taxon>Tilletia</taxon>
    </lineage>
</organism>
<evidence type="ECO:0000256" key="4">
    <source>
        <dbReference type="ARBA" id="ARBA00022670"/>
    </source>
</evidence>
<feature type="domain" description="Peptidase S54 rhomboid" evidence="12">
    <location>
        <begin position="483"/>
        <end position="617"/>
    </location>
</feature>
<evidence type="ECO:0000256" key="9">
    <source>
        <dbReference type="ARBA" id="ARBA00023136"/>
    </source>
</evidence>
<feature type="compositionally biased region" description="Polar residues" evidence="11">
    <location>
        <begin position="164"/>
        <end position="177"/>
    </location>
</feature>
<feature type="transmembrane region" description="Helical" evidence="10">
    <location>
        <begin position="517"/>
        <end position="537"/>
    </location>
</feature>
<evidence type="ECO:0000256" key="1">
    <source>
        <dbReference type="ARBA" id="ARBA00000156"/>
    </source>
</evidence>
<evidence type="ECO:0000256" key="3">
    <source>
        <dbReference type="ARBA" id="ARBA00009045"/>
    </source>
</evidence>
<dbReference type="EMBL" id="JAPDMQ010000269">
    <property type="protein sequence ID" value="KAK0528580.1"/>
    <property type="molecule type" value="Genomic_DNA"/>
</dbReference>
<dbReference type="GO" id="GO:0004252">
    <property type="term" value="F:serine-type endopeptidase activity"/>
    <property type="evidence" value="ECO:0007669"/>
    <property type="project" value="InterPro"/>
</dbReference>
<dbReference type="GO" id="GO:0016020">
    <property type="term" value="C:membrane"/>
    <property type="evidence" value="ECO:0007669"/>
    <property type="project" value="UniProtKB-SubCell"/>
</dbReference>
<feature type="compositionally biased region" description="Basic and acidic residues" evidence="11">
    <location>
        <begin position="1"/>
        <end position="13"/>
    </location>
</feature>
<feature type="transmembrane region" description="Helical" evidence="10">
    <location>
        <begin position="579"/>
        <end position="598"/>
    </location>
</feature>
<dbReference type="Gene3D" id="1.20.1540.10">
    <property type="entry name" value="Rhomboid-like"/>
    <property type="match status" value="1"/>
</dbReference>
<feature type="compositionally biased region" description="Polar residues" evidence="11">
    <location>
        <begin position="210"/>
        <end position="223"/>
    </location>
</feature>
<comment type="catalytic activity">
    <reaction evidence="1 10">
        <text>Cleaves type-1 transmembrane domains using a catalytic dyad composed of serine and histidine that are contributed by different transmembrane domains.</text>
        <dbReference type="EC" id="3.4.21.105"/>
    </reaction>
</comment>
<proteinExistence type="inferred from homology"/>
<feature type="compositionally biased region" description="Polar residues" evidence="11">
    <location>
        <begin position="253"/>
        <end position="265"/>
    </location>
</feature>
<evidence type="ECO:0000256" key="5">
    <source>
        <dbReference type="ARBA" id="ARBA00022692"/>
    </source>
</evidence>
<dbReference type="SUPFAM" id="SSF144091">
    <property type="entry name" value="Rhomboid-like"/>
    <property type="match status" value="1"/>
</dbReference>
<comment type="function">
    <text evidence="10">Serine protease involved in intramembrane proteolysis.</text>
</comment>
<keyword evidence="5 10" id="KW-0812">Transmembrane</keyword>